<sequence length="523" mass="58082">MASSQTSHEVLERASSSELEMSLARVKSPHGADTRISYHKDELVKVQSLFYARRYKQCIALCEELQRSEIHALHKAFLWFYHATSYESMGLIAHNFSDNKLRFLDSARESFCQALKCVPLPYVSSEVGSYEQPEESPVTTGFGSTTITGAQQAGRKEVCAQGRLTEISPSLSSGSVYSLGSAGSEGGSSADSSESSPQKHACQEMSAPVAHVDSEEGTSNSDVVKYPITPVTSGTEVSRLGRSPSSAQILQDNLVPSPLFSRNPKRPCTGHLDSNVNARPLPPLPFNHKAEFKLQGTRIIQDPLMRKTAVQTLIARFEGILPLPPSSPLAAARSPLREHVYGLDTPAPSPAITSPRFRMIRDAFSPNPHNEHLEAYLNTCTSTNLTLYNVHLADFRAQLRKHITYVNGETGRVQKIQSERSAARALGPKQRFASFWSLEAASAGSKSKFTTRSAYVGRSAALVRDDRDRDFTGGENPRDRFKEKVDELRRRRWRVCKERHGFKGVEFYEDLRARAEAELESYR</sequence>
<comment type="caution">
    <text evidence="2">The sequence shown here is derived from an EMBL/GenBank/DDBJ whole genome shotgun (WGS) entry which is preliminary data.</text>
</comment>
<evidence type="ECO:0000256" key="1">
    <source>
        <dbReference type="SAM" id="MobiDB-lite"/>
    </source>
</evidence>
<organism evidence="2 3">
    <name type="scientific">Fonsecaea erecta</name>
    <dbReference type="NCBI Taxonomy" id="1367422"/>
    <lineage>
        <taxon>Eukaryota</taxon>
        <taxon>Fungi</taxon>
        <taxon>Dikarya</taxon>
        <taxon>Ascomycota</taxon>
        <taxon>Pezizomycotina</taxon>
        <taxon>Eurotiomycetes</taxon>
        <taxon>Chaetothyriomycetidae</taxon>
        <taxon>Chaetothyriales</taxon>
        <taxon>Herpotrichiellaceae</taxon>
        <taxon>Fonsecaea</taxon>
    </lineage>
</organism>
<dbReference type="Proteomes" id="UP000078343">
    <property type="component" value="Unassembled WGS sequence"/>
</dbReference>
<protein>
    <submittedName>
        <fullName evidence="2">Uncharacterized protein</fullName>
    </submittedName>
</protein>
<dbReference type="GeneID" id="30007215"/>
<dbReference type="OrthoDB" id="3641178at2759"/>
<dbReference type="AlphaFoldDB" id="A0A178ZVK1"/>
<dbReference type="RefSeq" id="XP_018697185.1">
    <property type="nucleotide sequence ID" value="XM_018834561.1"/>
</dbReference>
<feature type="region of interest" description="Disordered" evidence="1">
    <location>
        <begin position="174"/>
        <end position="227"/>
    </location>
</feature>
<dbReference type="EMBL" id="LVYI01000002">
    <property type="protein sequence ID" value="OAP63818.1"/>
    <property type="molecule type" value="Genomic_DNA"/>
</dbReference>
<proteinExistence type="predicted"/>
<reference evidence="2 3" key="1">
    <citation type="submission" date="2016-04" db="EMBL/GenBank/DDBJ databases">
        <title>Draft genome of Fonsecaea erecta CBS 125763.</title>
        <authorList>
            <person name="Weiss V.A."/>
            <person name="Vicente V.A."/>
            <person name="Raittz R.T."/>
            <person name="Moreno L.F."/>
            <person name="De Souza E.M."/>
            <person name="Pedrosa F.O."/>
            <person name="Steffens M.B."/>
            <person name="Faoro H."/>
            <person name="Tadra-Sfeir M.Z."/>
            <person name="Najafzadeh M.J."/>
            <person name="Felipe M.S."/>
            <person name="Teixeira M."/>
            <person name="Sun J."/>
            <person name="Xi L."/>
            <person name="Gomes R."/>
            <person name="De Azevedo C.M."/>
            <person name="Salgado C.G."/>
            <person name="Da Silva M.B."/>
            <person name="Nascimento M.F."/>
            <person name="Queiroz-Telles F."/>
            <person name="Attili D.S."/>
            <person name="Gorbushina A."/>
        </authorList>
    </citation>
    <scope>NUCLEOTIDE SEQUENCE [LARGE SCALE GENOMIC DNA]</scope>
    <source>
        <strain evidence="2 3">CBS 125763</strain>
    </source>
</reference>
<evidence type="ECO:0000313" key="2">
    <source>
        <dbReference type="EMBL" id="OAP63818.1"/>
    </source>
</evidence>
<keyword evidence="3" id="KW-1185">Reference proteome</keyword>
<accession>A0A178ZVK1</accession>
<gene>
    <name evidence="2" type="ORF">AYL99_03045</name>
</gene>
<evidence type="ECO:0000313" key="3">
    <source>
        <dbReference type="Proteomes" id="UP000078343"/>
    </source>
</evidence>
<feature type="compositionally biased region" description="Low complexity" evidence="1">
    <location>
        <begin position="174"/>
        <end position="196"/>
    </location>
</feature>
<name>A0A178ZVK1_9EURO</name>